<keyword evidence="1" id="KW-0472">Membrane</keyword>
<feature type="transmembrane region" description="Helical" evidence="1">
    <location>
        <begin position="45"/>
        <end position="67"/>
    </location>
</feature>
<dbReference type="EMBL" id="JBHSZV010000004">
    <property type="protein sequence ID" value="MFC7060484.1"/>
    <property type="molecule type" value="Genomic_DNA"/>
</dbReference>
<sequence length="90" mass="11219">MTDDLENREQGREEFDQEYDVFNLPTRTEVYRKKKKLEHWNISKLWFRLLFLLLIIMMVILFTHSYWGEWIDNQNLINEPKPYHEEISIE</sequence>
<name>A0ABW2EJA8_9BACI</name>
<comment type="caution">
    <text evidence="2">The sequence shown here is derived from an EMBL/GenBank/DDBJ whole genome shotgun (WGS) entry which is preliminary data.</text>
</comment>
<dbReference type="Proteomes" id="UP001596410">
    <property type="component" value="Unassembled WGS sequence"/>
</dbReference>
<dbReference type="RefSeq" id="WP_204706479.1">
    <property type="nucleotide sequence ID" value="NZ_JBHSZV010000004.1"/>
</dbReference>
<evidence type="ECO:0000313" key="2">
    <source>
        <dbReference type="EMBL" id="MFC7060484.1"/>
    </source>
</evidence>
<reference evidence="3" key="1">
    <citation type="journal article" date="2019" name="Int. J. Syst. Evol. Microbiol.">
        <title>The Global Catalogue of Microorganisms (GCM) 10K type strain sequencing project: providing services to taxonomists for standard genome sequencing and annotation.</title>
        <authorList>
            <consortium name="The Broad Institute Genomics Platform"/>
            <consortium name="The Broad Institute Genome Sequencing Center for Infectious Disease"/>
            <person name="Wu L."/>
            <person name="Ma J."/>
        </authorList>
    </citation>
    <scope>NUCLEOTIDE SEQUENCE [LARGE SCALE GENOMIC DNA]</scope>
    <source>
        <strain evidence="3">CGMCC 4.1621</strain>
    </source>
</reference>
<protein>
    <submittedName>
        <fullName evidence="2">Uncharacterized protein</fullName>
    </submittedName>
</protein>
<proteinExistence type="predicted"/>
<accession>A0ABW2EJA8</accession>
<keyword evidence="3" id="KW-1185">Reference proteome</keyword>
<evidence type="ECO:0000256" key="1">
    <source>
        <dbReference type="SAM" id="Phobius"/>
    </source>
</evidence>
<keyword evidence="1" id="KW-0812">Transmembrane</keyword>
<keyword evidence="1" id="KW-1133">Transmembrane helix</keyword>
<organism evidence="2 3">
    <name type="scientific">Halobacillus seohaensis</name>
    <dbReference type="NCBI Taxonomy" id="447421"/>
    <lineage>
        <taxon>Bacteria</taxon>
        <taxon>Bacillati</taxon>
        <taxon>Bacillota</taxon>
        <taxon>Bacilli</taxon>
        <taxon>Bacillales</taxon>
        <taxon>Bacillaceae</taxon>
        <taxon>Halobacillus</taxon>
    </lineage>
</organism>
<evidence type="ECO:0000313" key="3">
    <source>
        <dbReference type="Proteomes" id="UP001596410"/>
    </source>
</evidence>
<gene>
    <name evidence="2" type="ORF">ACFQIC_01185</name>
</gene>